<protein>
    <submittedName>
        <fullName evidence="2">Uncharacterized protein</fullName>
    </submittedName>
</protein>
<dbReference type="AlphaFoldDB" id="A0AB34X1Y7"/>
<comment type="caution">
    <text evidence="2">The sequence shown here is derived from an EMBL/GenBank/DDBJ whole genome shotgun (WGS) entry which is preliminary data.</text>
</comment>
<proteinExistence type="predicted"/>
<organism evidence="2 3">
    <name type="scientific">Varibaculum cambriense</name>
    <dbReference type="NCBI Taxonomy" id="184870"/>
    <lineage>
        <taxon>Bacteria</taxon>
        <taxon>Bacillati</taxon>
        <taxon>Actinomycetota</taxon>
        <taxon>Actinomycetes</taxon>
        <taxon>Actinomycetales</taxon>
        <taxon>Actinomycetaceae</taxon>
        <taxon>Varibaculum</taxon>
    </lineage>
</organism>
<keyword evidence="1" id="KW-0175">Coiled coil</keyword>
<sequence length="80" mass="9422">MNEEKLRLLFSVRDSGLGVAKQGKTLRNTCAGLYGFKDNYFVYNKDEWVERLDAVLDEMNTLRIQLDQMEELVYDLRKTL</sequence>
<dbReference type="EMBL" id="LSDN01000003">
    <property type="protein sequence ID" value="KXB82009.1"/>
    <property type="molecule type" value="Genomic_DNA"/>
</dbReference>
<feature type="coiled-coil region" evidence="1">
    <location>
        <begin position="52"/>
        <end position="79"/>
    </location>
</feature>
<accession>A0AB34X1Y7</accession>
<reference evidence="2 3" key="1">
    <citation type="submission" date="2016-01" db="EMBL/GenBank/DDBJ databases">
        <authorList>
            <person name="Mitreva M."/>
            <person name="Pepin K.H."/>
            <person name="Mihindukulasuriya K.A."/>
            <person name="Fulton R."/>
            <person name="Fronick C."/>
            <person name="O'Laughlin M."/>
            <person name="Miner T."/>
            <person name="Herter B."/>
            <person name="Rosa B.A."/>
            <person name="Cordes M."/>
            <person name="Tomlinson C."/>
            <person name="Wollam A."/>
            <person name="Palsikar V.B."/>
            <person name="Mardis E.R."/>
            <person name="Wilson R.K."/>
        </authorList>
    </citation>
    <scope>NUCLEOTIDE SEQUENCE [LARGE SCALE GENOMIC DNA]</scope>
    <source>
        <strain evidence="2 3">DNF00696</strain>
    </source>
</reference>
<evidence type="ECO:0000313" key="3">
    <source>
        <dbReference type="Proteomes" id="UP000070572"/>
    </source>
</evidence>
<dbReference type="RefSeq" id="WP_060919961.1">
    <property type="nucleotide sequence ID" value="NZ_KQ960676.1"/>
</dbReference>
<name>A0AB34X1Y7_9ACTO</name>
<evidence type="ECO:0000313" key="2">
    <source>
        <dbReference type="EMBL" id="KXB82009.1"/>
    </source>
</evidence>
<gene>
    <name evidence="2" type="ORF">HMPREF1862_00072</name>
</gene>
<dbReference type="Proteomes" id="UP000070572">
    <property type="component" value="Unassembled WGS sequence"/>
</dbReference>
<evidence type="ECO:0000256" key="1">
    <source>
        <dbReference type="SAM" id="Coils"/>
    </source>
</evidence>